<dbReference type="Pfam" id="PF02826">
    <property type="entry name" value="2-Hacid_dh_C"/>
    <property type="match status" value="1"/>
</dbReference>
<evidence type="ECO:0000259" key="6">
    <source>
        <dbReference type="Pfam" id="PF02826"/>
    </source>
</evidence>
<sequence>MNILVVSDSLRELPPAVAALESSGHRVAYVDALTPLPVIAARGLVDPRQADALVTGRLMWLDAEALGLLPRARVIALHTSGSDNVDLAEATRRGIVVTNVKGVNAEQCAEFSLGLMLAVTRQIRTGDIAIRQGLWAARTQTSLDLYGATVGIVGLGLIGKAAVRRLKAFGVRLLCHTRTPDPAFGEEMGMTYTDLDTLLRESDVVSLYASLNEATRHMIGARELGLMKPSAALINIARGELIDEPALVEALRTRRIAGAGLDVFETEPLFKSPLFALDNVVLTPHQAGLAASAKVNAAVRAVNNALAALDGRCPPDAINPEAFRAP</sequence>
<dbReference type="GO" id="GO:0005829">
    <property type="term" value="C:cytosol"/>
    <property type="evidence" value="ECO:0007669"/>
    <property type="project" value="TreeGrafter"/>
</dbReference>
<dbReference type="EC" id="1.1.1.95" evidence="7"/>
<evidence type="ECO:0000313" key="8">
    <source>
        <dbReference type="Proteomes" id="UP000019666"/>
    </source>
</evidence>
<dbReference type="InterPro" id="IPR006140">
    <property type="entry name" value="D-isomer_DH_NAD-bd"/>
</dbReference>
<accession>A0A017HKY4</accession>
<dbReference type="PANTHER" id="PTHR10996:SF283">
    <property type="entry name" value="GLYOXYLATE_HYDROXYPYRUVATE REDUCTASE B"/>
    <property type="match status" value="1"/>
</dbReference>
<evidence type="ECO:0000256" key="3">
    <source>
        <dbReference type="ARBA" id="ARBA00023027"/>
    </source>
</evidence>
<dbReference type="Gene3D" id="3.40.50.720">
    <property type="entry name" value="NAD(P)-binding Rossmann-like Domain"/>
    <property type="match status" value="2"/>
</dbReference>
<dbReference type="Proteomes" id="UP000019666">
    <property type="component" value="Unassembled WGS sequence"/>
</dbReference>
<feature type="domain" description="D-isomer specific 2-hydroxyacid dehydrogenase NAD-binding" evidence="6">
    <location>
        <begin position="113"/>
        <end position="287"/>
    </location>
</feature>
<dbReference type="SUPFAM" id="SSF52283">
    <property type="entry name" value="Formate/glycerate dehydrogenase catalytic domain-like"/>
    <property type="match status" value="1"/>
</dbReference>
<reference evidence="7 8" key="1">
    <citation type="submission" date="2013-02" db="EMBL/GenBank/DDBJ databases">
        <authorList>
            <person name="Fiebig A."/>
            <person name="Goeker M."/>
            <person name="Klenk H.-P.P."/>
        </authorList>
    </citation>
    <scope>NUCLEOTIDE SEQUENCE [LARGE SCALE GENOMIC DNA]</scope>
    <source>
        <strain evidence="7 8">DSM 19309</strain>
    </source>
</reference>
<dbReference type="InterPro" id="IPR050223">
    <property type="entry name" value="D-isomer_2-hydroxyacid_DH"/>
</dbReference>
<organism evidence="7 8">
    <name type="scientific">Rubellimicrobium mesophilum DSM 19309</name>
    <dbReference type="NCBI Taxonomy" id="442562"/>
    <lineage>
        <taxon>Bacteria</taxon>
        <taxon>Pseudomonadati</taxon>
        <taxon>Pseudomonadota</taxon>
        <taxon>Alphaproteobacteria</taxon>
        <taxon>Rhodobacterales</taxon>
        <taxon>Roseobacteraceae</taxon>
        <taxon>Rubellimicrobium</taxon>
    </lineage>
</organism>
<comment type="caution">
    <text evidence="7">The sequence shown here is derived from an EMBL/GenBank/DDBJ whole genome shotgun (WGS) entry which is preliminary data.</text>
</comment>
<dbReference type="GO" id="GO:0030267">
    <property type="term" value="F:glyoxylate reductase (NADPH) activity"/>
    <property type="evidence" value="ECO:0007669"/>
    <property type="project" value="TreeGrafter"/>
</dbReference>
<dbReference type="SUPFAM" id="SSF51735">
    <property type="entry name" value="NAD(P)-binding Rossmann-fold domains"/>
    <property type="match status" value="1"/>
</dbReference>
<dbReference type="OrthoDB" id="9793626at2"/>
<dbReference type="PANTHER" id="PTHR10996">
    <property type="entry name" value="2-HYDROXYACID DEHYDROGENASE-RELATED"/>
    <property type="match status" value="1"/>
</dbReference>
<dbReference type="GO" id="GO:0051287">
    <property type="term" value="F:NAD binding"/>
    <property type="evidence" value="ECO:0007669"/>
    <property type="project" value="InterPro"/>
</dbReference>
<dbReference type="RefSeq" id="WP_037278029.1">
    <property type="nucleotide sequence ID" value="NZ_KK088553.1"/>
</dbReference>
<keyword evidence="3" id="KW-0520">NAD</keyword>
<feature type="domain" description="D-isomer specific 2-hydroxyacid dehydrogenase catalytic" evidence="5">
    <location>
        <begin position="46"/>
        <end position="319"/>
    </location>
</feature>
<evidence type="ECO:0000256" key="4">
    <source>
        <dbReference type="RuleBase" id="RU003719"/>
    </source>
</evidence>
<dbReference type="HOGENOM" id="CLU_019796_1_3_5"/>
<proteinExistence type="inferred from homology"/>
<evidence type="ECO:0000313" key="7">
    <source>
        <dbReference type="EMBL" id="EYD75142.1"/>
    </source>
</evidence>
<dbReference type="EMBL" id="AOSK01000091">
    <property type="protein sequence ID" value="EYD75142.1"/>
    <property type="molecule type" value="Genomic_DNA"/>
</dbReference>
<dbReference type="STRING" id="442562.Rumeso_03238"/>
<keyword evidence="8" id="KW-1185">Reference proteome</keyword>
<dbReference type="GO" id="GO:0016618">
    <property type="term" value="F:hydroxypyruvate reductase [NAD(P)H] activity"/>
    <property type="evidence" value="ECO:0007669"/>
    <property type="project" value="TreeGrafter"/>
</dbReference>
<dbReference type="AlphaFoldDB" id="A0A017HKY4"/>
<comment type="similarity">
    <text evidence="1 4">Belongs to the D-isomer specific 2-hydroxyacid dehydrogenase family.</text>
</comment>
<evidence type="ECO:0000259" key="5">
    <source>
        <dbReference type="Pfam" id="PF00389"/>
    </source>
</evidence>
<keyword evidence="2 4" id="KW-0560">Oxidoreductase</keyword>
<name>A0A017HKY4_9RHOB</name>
<protein>
    <submittedName>
        <fullName evidence="7">D-3-phosphoglycerate dehydrogenase</fullName>
        <ecNumber evidence="7">1.1.1.95</ecNumber>
    </submittedName>
</protein>
<dbReference type="GO" id="GO:0004617">
    <property type="term" value="F:phosphoglycerate dehydrogenase activity"/>
    <property type="evidence" value="ECO:0007669"/>
    <property type="project" value="UniProtKB-EC"/>
</dbReference>
<dbReference type="InterPro" id="IPR036291">
    <property type="entry name" value="NAD(P)-bd_dom_sf"/>
</dbReference>
<dbReference type="InterPro" id="IPR006139">
    <property type="entry name" value="D-isomer_2_OHA_DH_cat_dom"/>
</dbReference>
<dbReference type="Pfam" id="PF00389">
    <property type="entry name" value="2-Hacid_dh"/>
    <property type="match status" value="1"/>
</dbReference>
<dbReference type="FunFam" id="3.40.50.720:FF:000203">
    <property type="entry name" value="D-3-phosphoglycerate dehydrogenase (SerA)"/>
    <property type="match status" value="1"/>
</dbReference>
<evidence type="ECO:0000256" key="1">
    <source>
        <dbReference type="ARBA" id="ARBA00005854"/>
    </source>
</evidence>
<gene>
    <name evidence="7" type="ORF">Rumeso_03238</name>
</gene>
<evidence type="ECO:0000256" key="2">
    <source>
        <dbReference type="ARBA" id="ARBA00023002"/>
    </source>
</evidence>